<dbReference type="Ensembl" id="ENSORLT00020000845.1">
    <property type="protein sequence ID" value="ENSORLP00020008637.1"/>
    <property type="gene ID" value="ENSORLG00020000888.1"/>
</dbReference>
<dbReference type="Pfam" id="PF02181">
    <property type="entry name" value="FH2"/>
    <property type="match status" value="1"/>
</dbReference>
<reference evidence="2 3" key="2">
    <citation type="submission" date="2017-04" db="EMBL/GenBank/DDBJ databases">
        <title>CpG methylation of centromeres and impact of large insertions on vertebrate speciation.</title>
        <authorList>
            <person name="Ichikawa K."/>
            <person name="Yoshimura J."/>
            <person name="Morishita S."/>
        </authorList>
    </citation>
    <scope>NUCLEOTIDE SEQUENCE</scope>
    <source>
        <strain evidence="2 3">HNI</strain>
    </source>
</reference>
<dbReference type="SUPFAM" id="SSF101447">
    <property type="entry name" value="Formin homology 2 domain (FH2 domain)"/>
    <property type="match status" value="1"/>
</dbReference>
<reference evidence="2" key="4">
    <citation type="submission" date="2025-09" db="UniProtKB">
        <authorList>
            <consortium name="Ensembl"/>
        </authorList>
    </citation>
    <scope>IDENTIFICATION</scope>
    <source>
        <strain evidence="2">HNI</strain>
    </source>
</reference>
<sequence length="193" mass="22462">LFLSAGPPSGSEPKNPLSLCSRLRKLNWERIPKEKVEGRKSVWNGAVPGEDEFPIDLSSLDELFGQKESKPRDRTIFIFFFHISLLDSKRSMNIGIFLRQFKMPAKEIVKDIKQGSGDHYGAEKLTELCKLLPDSEEVKDFFSWNQTRNSSYVSPYNRHEHFHTFLSFYLKVQTFIEVQYYRMKTKLFVTLAG</sequence>
<evidence type="ECO:0000313" key="3">
    <source>
        <dbReference type="Proteomes" id="UP000265180"/>
    </source>
</evidence>
<dbReference type="InterPro" id="IPR015425">
    <property type="entry name" value="FH2_Formin"/>
</dbReference>
<organism evidence="2 3">
    <name type="scientific">Oryzias latipes</name>
    <name type="common">Japanese rice fish</name>
    <name type="synonym">Japanese killifish</name>
    <dbReference type="NCBI Taxonomy" id="8090"/>
    <lineage>
        <taxon>Eukaryota</taxon>
        <taxon>Metazoa</taxon>
        <taxon>Chordata</taxon>
        <taxon>Craniata</taxon>
        <taxon>Vertebrata</taxon>
        <taxon>Euteleostomi</taxon>
        <taxon>Actinopterygii</taxon>
        <taxon>Neopterygii</taxon>
        <taxon>Teleostei</taxon>
        <taxon>Neoteleostei</taxon>
        <taxon>Acanthomorphata</taxon>
        <taxon>Ovalentaria</taxon>
        <taxon>Atherinomorphae</taxon>
        <taxon>Beloniformes</taxon>
        <taxon>Adrianichthyidae</taxon>
        <taxon>Oryziinae</taxon>
        <taxon>Oryzias</taxon>
    </lineage>
</organism>
<accession>A0A3P9KJN6</accession>
<dbReference type="Gene3D" id="1.20.58.2220">
    <property type="entry name" value="Formin, FH2 domain"/>
    <property type="match status" value="1"/>
</dbReference>
<name>A0A3P9KJN6_ORYLA</name>
<reference evidence="2" key="3">
    <citation type="submission" date="2025-08" db="UniProtKB">
        <authorList>
            <consortium name="Ensembl"/>
        </authorList>
    </citation>
    <scope>IDENTIFICATION</scope>
    <source>
        <strain evidence="2">HNI</strain>
    </source>
</reference>
<dbReference type="Proteomes" id="UP000265180">
    <property type="component" value="Chromosome 10"/>
</dbReference>
<proteinExistence type="predicted"/>
<evidence type="ECO:0000313" key="2">
    <source>
        <dbReference type="Ensembl" id="ENSORLP00020008637.1"/>
    </source>
</evidence>
<dbReference type="PANTHER" id="PTHR46345">
    <property type="entry name" value="INVERTED FORMIN-2"/>
    <property type="match status" value="1"/>
</dbReference>
<dbReference type="AlphaFoldDB" id="A0A3P9KJN6"/>
<dbReference type="PANTHER" id="PTHR46345:SF10">
    <property type="entry name" value="FORMIN-J"/>
    <property type="match status" value="1"/>
</dbReference>
<protein>
    <recommendedName>
        <fullName evidence="1">FH2 domain-containing protein</fullName>
    </recommendedName>
</protein>
<feature type="domain" description="FH2" evidence="1">
    <location>
        <begin position="13"/>
        <end position="193"/>
    </location>
</feature>
<dbReference type="InterPro" id="IPR042201">
    <property type="entry name" value="FH2_Formin_sf"/>
</dbReference>
<dbReference type="PROSITE" id="PS51444">
    <property type="entry name" value="FH2"/>
    <property type="match status" value="1"/>
</dbReference>
<reference key="1">
    <citation type="journal article" date="2007" name="Nature">
        <title>The medaka draft genome and insights into vertebrate genome evolution.</title>
        <authorList>
            <person name="Kasahara M."/>
            <person name="Naruse K."/>
            <person name="Sasaki S."/>
            <person name="Nakatani Y."/>
            <person name="Qu W."/>
            <person name="Ahsan B."/>
            <person name="Yamada T."/>
            <person name="Nagayasu Y."/>
            <person name="Doi K."/>
            <person name="Kasai Y."/>
            <person name="Jindo T."/>
            <person name="Kobayashi D."/>
            <person name="Shimada A."/>
            <person name="Toyoda A."/>
            <person name="Kuroki Y."/>
            <person name="Fujiyama A."/>
            <person name="Sasaki T."/>
            <person name="Shimizu A."/>
            <person name="Asakawa S."/>
            <person name="Shimizu N."/>
            <person name="Hashimoto S."/>
            <person name="Yang J."/>
            <person name="Lee Y."/>
            <person name="Matsushima K."/>
            <person name="Sugano S."/>
            <person name="Sakaizumi M."/>
            <person name="Narita T."/>
            <person name="Ohishi K."/>
            <person name="Haga S."/>
            <person name="Ohta F."/>
            <person name="Nomoto H."/>
            <person name="Nogata K."/>
            <person name="Morishita T."/>
            <person name="Endo T."/>
            <person name="Shin-I T."/>
            <person name="Takeda H."/>
            <person name="Morishita S."/>
            <person name="Kohara Y."/>
        </authorList>
    </citation>
    <scope>NUCLEOTIDE SEQUENCE [LARGE SCALE GENOMIC DNA]</scope>
    <source>
        <strain>Hd-rR</strain>
    </source>
</reference>
<evidence type="ECO:0000259" key="1">
    <source>
        <dbReference type="PROSITE" id="PS51444"/>
    </source>
</evidence>